<protein>
    <submittedName>
        <fullName evidence="1">Uncharacterized protein</fullName>
    </submittedName>
</protein>
<dbReference type="Bgee" id="ENSNBRG00000005837">
    <property type="expression patterns" value="Expressed in zone of skin and 6 other cell types or tissues"/>
</dbReference>
<dbReference type="Gene3D" id="2.130.10.130">
    <property type="entry name" value="Integrin alpha, N-terminal"/>
    <property type="match status" value="1"/>
</dbReference>
<dbReference type="Proteomes" id="UP000261580">
    <property type="component" value="Unassembled WGS sequence"/>
</dbReference>
<dbReference type="STRING" id="32507.ENSNBRP00000007455"/>
<sequence>MDFLFRMCCHDLAFRIKPRRSPAAAMAGTRTAALLVLVCLHFHRSGSFNLDVDNPYVYSRPEGSYFGFSVDFFKPSNNLQ</sequence>
<organism evidence="1 2">
    <name type="scientific">Neolamprologus brichardi</name>
    <name type="common">Fairy cichlid</name>
    <name type="synonym">Lamprologus brichardi</name>
    <dbReference type="NCBI Taxonomy" id="32507"/>
    <lineage>
        <taxon>Eukaryota</taxon>
        <taxon>Metazoa</taxon>
        <taxon>Chordata</taxon>
        <taxon>Craniata</taxon>
        <taxon>Vertebrata</taxon>
        <taxon>Euteleostomi</taxon>
        <taxon>Actinopterygii</taxon>
        <taxon>Neopterygii</taxon>
        <taxon>Teleostei</taxon>
        <taxon>Neoteleostei</taxon>
        <taxon>Acanthomorphata</taxon>
        <taxon>Ovalentaria</taxon>
        <taxon>Cichlomorphae</taxon>
        <taxon>Cichliformes</taxon>
        <taxon>Cichlidae</taxon>
        <taxon>African cichlids</taxon>
        <taxon>Pseudocrenilabrinae</taxon>
        <taxon>Lamprologini</taxon>
        <taxon>Neolamprologus</taxon>
    </lineage>
</organism>
<proteinExistence type="predicted"/>
<dbReference type="AlphaFoldDB" id="A0A3Q4GEA9"/>
<accession>A0A3Q4GEA9</accession>
<reference evidence="1" key="1">
    <citation type="submission" date="2025-08" db="UniProtKB">
        <authorList>
            <consortium name="Ensembl"/>
        </authorList>
    </citation>
    <scope>IDENTIFICATION</scope>
</reference>
<keyword evidence="2" id="KW-1185">Reference proteome</keyword>
<evidence type="ECO:0000313" key="2">
    <source>
        <dbReference type="Proteomes" id="UP000261580"/>
    </source>
</evidence>
<name>A0A3Q4GEA9_NEOBR</name>
<reference evidence="1" key="2">
    <citation type="submission" date="2025-09" db="UniProtKB">
        <authorList>
            <consortium name="Ensembl"/>
        </authorList>
    </citation>
    <scope>IDENTIFICATION</scope>
</reference>
<evidence type="ECO:0000313" key="1">
    <source>
        <dbReference type="Ensembl" id="ENSNBRP00000007455.1"/>
    </source>
</evidence>
<dbReference type="InterPro" id="IPR028994">
    <property type="entry name" value="Integrin_alpha_N"/>
</dbReference>
<dbReference type="Ensembl" id="ENSNBRT00000007664.1">
    <property type="protein sequence ID" value="ENSNBRP00000007455.1"/>
    <property type="gene ID" value="ENSNBRG00000005837.1"/>
</dbReference>